<evidence type="ECO:0008006" key="3">
    <source>
        <dbReference type="Google" id="ProtNLM"/>
    </source>
</evidence>
<name>A0A445EJ48_ARAHY</name>
<organism evidence="1 2">
    <name type="scientific">Arachis hypogaea</name>
    <name type="common">Peanut</name>
    <dbReference type="NCBI Taxonomy" id="3818"/>
    <lineage>
        <taxon>Eukaryota</taxon>
        <taxon>Viridiplantae</taxon>
        <taxon>Streptophyta</taxon>
        <taxon>Embryophyta</taxon>
        <taxon>Tracheophyta</taxon>
        <taxon>Spermatophyta</taxon>
        <taxon>Magnoliopsida</taxon>
        <taxon>eudicotyledons</taxon>
        <taxon>Gunneridae</taxon>
        <taxon>Pentapetalae</taxon>
        <taxon>rosids</taxon>
        <taxon>fabids</taxon>
        <taxon>Fabales</taxon>
        <taxon>Fabaceae</taxon>
        <taxon>Papilionoideae</taxon>
        <taxon>50 kb inversion clade</taxon>
        <taxon>dalbergioids sensu lato</taxon>
        <taxon>Dalbergieae</taxon>
        <taxon>Pterocarpus clade</taxon>
        <taxon>Arachis</taxon>
    </lineage>
</organism>
<dbReference type="AlphaFoldDB" id="A0A445EJ48"/>
<gene>
    <name evidence="1" type="ORF">Ahy_A02g010035</name>
</gene>
<keyword evidence="2" id="KW-1185">Reference proteome</keyword>
<accession>A0A445EJ48</accession>
<evidence type="ECO:0000313" key="2">
    <source>
        <dbReference type="Proteomes" id="UP000289738"/>
    </source>
</evidence>
<evidence type="ECO:0000313" key="1">
    <source>
        <dbReference type="EMBL" id="RYR75382.1"/>
    </source>
</evidence>
<protein>
    <recommendedName>
        <fullName evidence="3">Transposase MuDR plant domain-containing protein</fullName>
    </recommendedName>
</protein>
<reference evidence="1 2" key="1">
    <citation type="submission" date="2019-01" db="EMBL/GenBank/DDBJ databases">
        <title>Sequencing of cultivated peanut Arachis hypogaea provides insights into genome evolution and oil improvement.</title>
        <authorList>
            <person name="Chen X."/>
        </authorList>
    </citation>
    <scope>NUCLEOTIDE SEQUENCE [LARGE SCALE GENOMIC DNA]</scope>
    <source>
        <strain evidence="2">cv. Fuhuasheng</strain>
        <tissue evidence="1">Leaves</tissue>
    </source>
</reference>
<comment type="caution">
    <text evidence="1">The sequence shown here is derived from an EMBL/GenBank/DDBJ whole genome shotgun (WGS) entry which is preliminary data.</text>
</comment>
<dbReference type="EMBL" id="SDMP01000002">
    <property type="protein sequence ID" value="RYR75382.1"/>
    <property type="molecule type" value="Genomic_DNA"/>
</dbReference>
<sequence length="303" mass="34667">MRNSNVVATRKLRVATWWTLVRRICNTLSAREVFFSRVGTMEGTTNIVVYHNGEVVRNTYEGVNFTCENMFSFVVSCSITIAELQYRLCQSIKVDIVNMVTNILYKSPVVVFGCLIQFEVMPIVDETSIQRIFCIYQKTQMQHPRIELYVEFEHIVADEVQHDPYVQDDRGEAYLGMNDDSNEEFEATYEAGDEDADDDVGGKAVAETLVVPVTVSQPMSVPPFMRSLNLDVMYAPKFSEYANIGVADLEDGEFRIRMEYGSRKSVIAAIRNYIIFRGVDYVVYESEPQMFYAKCKNYGRGCD</sequence>
<proteinExistence type="predicted"/>
<dbReference type="Proteomes" id="UP000289738">
    <property type="component" value="Chromosome A02"/>
</dbReference>